<keyword evidence="2" id="KW-0418">Kinase</keyword>
<reference evidence="2" key="1">
    <citation type="submission" date="2022-09" db="EMBL/GenBank/DDBJ databases">
        <title>Eubacterium sp. LFL-14 isolated from human feces.</title>
        <authorList>
            <person name="Liu F."/>
        </authorList>
    </citation>
    <scope>NUCLEOTIDE SEQUENCE</scope>
    <source>
        <strain evidence="2">LFL-14</strain>
    </source>
</reference>
<sequence>MDKENLIINGRYLVLENIGKGGAGEVFLARDIKNGRKYAIKRYISSNPNDRNQLIDNIERELNVLKYTTHPVLPKIYNLFMEDSRFFLVMEYVEGINLKEVVDTKGALSEEQLLSVMEQVCSGLYYLHSLEPPIVYRDLKPSNIILSDDGKIKLIDFGIAKRYNRELIADKYAYGTKEFASPEQFGNSKGMGIYNTDIRSDIYAVGTTMFYLLTGRSYNGKVDSALISRSFAKIISKCTKVRPKERYQSTIDVICDLKRCRKSMIRKLIYPIIKKITKKI</sequence>
<gene>
    <name evidence="2" type="ORF">N5B56_00430</name>
</gene>
<dbReference type="CDD" id="cd14014">
    <property type="entry name" value="STKc_PknB_like"/>
    <property type="match status" value="1"/>
</dbReference>
<name>A0ABT2LXG1_9FIRM</name>
<accession>A0ABT2LXG1</accession>
<dbReference type="Gene3D" id="1.10.510.10">
    <property type="entry name" value="Transferase(Phosphotransferase) domain 1"/>
    <property type="match status" value="1"/>
</dbReference>
<evidence type="ECO:0000313" key="2">
    <source>
        <dbReference type="EMBL" id="MCT7397548.1"/>
    </source>
</evidence>
<keyword evidence="3" id="KW-1185">Reference proteome</keyword>
<dbReference type="PROSITE" id="PS00108">
    <property type="entry name" value="PROTEIN_KINASE_ST"/>
    <property type="match status" value="1"/>
</dbReference>
<dbReference type="RefSeq" id="WP_260978051.1">
    <property type="nucleotide sequence ID" value="NZ_JAODBU010000002.1"/>
</dbReference>
<organism evidence="2 3">
    <name type="scientific">Eubacterium album</name>
    <dbReference type="NCBI Taxonomy" id="2978477"/>
    <lineage>
        <taxon>Bacteria</taxon>
        <taxon>Bacillati</taxon>
        <taxon>Bacillota</taxon>
        <taxon>Clostridia</taxon>
        <taxon>Eubacteriales</taxon>
        <taxon>Eubacteriaceae</taxon>
        <taxon>Eubacterium</taxon>
    </lineage>
</organism>
<dbReference type="SMART" id="SM00220">
    <property type="entry name" value="S_TKc"/>
    <property type="match status" value="1"/>
</dbReference>
<dbReference type="SUPFAM" id="SSF56112">
    <property type="entry name" value="Protein kinase-like (PK-like)"/>
    <property type="match status" value="1"/>
</dbReference>
<feature type="domain" description="Protein kinase" evidence="1">
    <location>
        <begin position="12"/>
        <end position="280"/>
    </location>
</feature>
<keyword evidence="2" id="KW-0808">Transferase</keyword>
<dbReference type="PANTHER" id="PTHR24361">
    <property type="entry name" value="MITOGEN-ACTIVATED KINASE KINASE KINASE"/>
    <property type="match status" value="1"/>
</dbReference>
<evidence type="ECO:0000259" key="1">
    <source>
        <dbReference type="PROSITE" id="PS50011"/>
    </source>
</evidence>
<dbReference type="InterPro" id="IPR053235">
    <property type="entry name" value="Ser_Thr_kinase"/>
</dbReference>
<dbReference type="InterPro" id="IPR000719">
    <property type="entry name" value="Prot_kinase_dom"/>
</dbReference>
<dbReference type="Proteomes" id="UP001431199">
    <property type="component" value="Unassembled WGS sequence"/>
</dbReference>
<dbReference type="GO" id="GO:0004674">
    <property type="term" value="F:protein serine/threonine kinase activity"/>
    <property type="evidence" value="ECO:0007669"/>
    <property type="project" value="UniProtKB-KW"/>
</dbReference>
<keyword evidence="2" id="KW-0723">Serine/threonine-protein kinase</keyword>
<proteinExistence type="predicted"/>
<protein>
    <submittedName>
        <fullName evidence="2">Serine/threonine protein kinase</fullName>
    </submittedName>
</protein>
<evidence type="ECO:0000313" key="3">
    <source>
        <dbReference type="Proteomes" id="UP001431199"/>
    </source>
</evidence>
<dbReference type="InterPro" id="IPR011009">
    <property type="entry name" value="Kinase-like_dom_sf"/>
</dbReference>
<dbReference type="PROSITE" id="PS50011">
    <property type="entry name" value="PROTEIN_KINASE_DOM"/>
    <property type="match status" value="1"/>
</dbReference>
<comment type="caution">
    <text evidence="2">The sequence shown here is derived from an EMBL/GenBank/DDBJ whole genome shotgun (WGS) entry which is preliminary data.</text>
</comment>
<dbReference type="Pfam" id="PF00069">
    <property type="entry name" value="Pkinase"/>
    <property type="match status" value="1"/>
</dbReference>
<dbReference type="InterPro" id="IPR008271">
    <property type="entry name" value="Ser/Thr_kinase_AS"/>
</dbReference>
<dbReference type="EMBL" id="JAODBU010000002">
    <property type="protein sequence ID" value="MCT7397548.1"/>
    <property type="molecule type" value="Genomic_DNA"/>
</dbReference>